<sequence length="200" mass="22657">MSFLMRLSRLIDAVNAFIGQWAKWLILLAVLVCAGNAIVRYSFSISSNAWLELQWYMFAAVFLLGAPYTLRRDEHVRIDVIAGRLSERTQVWIDIFGILFFLLPISAVILWLSVPYFWLSYAGHEMSGNAGGLIRWPAKFLIVAGFFLIILQGLSELIKRFAYLKGELPFSAFRKHGHEDVEEEVAAIVQATKSGPTTKQ</sequence>
<accession>A0ABM8X6U3</accession>
<evidence type="ECO:0000256" key="4">
    <source>
        <dbReference type="ARBA" id="ARBA00022519"/>
    </source>
</evidence>
<dbReference type="PANTHER" id="PTHR35011">
    <property type="entry name" value="2,3-DIKETO-L-GULONATE TRAP TRANSPORTER SMALL PERMEASE PROTEIN YIAM"/>
    <property type="match status" value="1"/>
</dbReference>
<comment type="subcellular location">
    <subcellularLocation>
        <location evidence="1 9">Cell inner membrane</location>
        <topology evidence="1 9">Multi-pass membrane protein</topology>
    </subcellularLocation>
</comment>
<keyword evidence="3" id="KW-1003">Cell membrane</keyword>
<evidence type="ECO:0000256" key="8">
    <source>
        <dbReference type="ARBA" id="ARBA00038436"/>
    </source>
</evidence>
<evidence type="ECO:0000256" key="7">
    <source>
        <dbReference type="ARBA" id="ARBA00023136"/>
    </source>
</evidence>
<proteinExistence type="inferred from homology"/>
<dbReference type="EMBL" id="CAJZAI010000006">
    <property type="protein sequence ID" value="CAG9175680.1"/>
    <property type="molecule type" value="Genomic_DNA"/>
</dbReference>
<evidence type="ECO:0000256" key="2">
    <source>
        <dbReference type="ARBA" id="ARBA00022448"/>
    </source>
</evidence>
<keyword evidence="7 9" id="KW-0472">Membrane</keyword>
<evidence type="ECO:0000259" key="10">
    <source>
        <dbReference type="Pfam" id="PF04290"/>
    </source>
</evidence>
<keyword evidence="2 9" id="KW-0813">Transport</keyword>
<dbReference type="Proteomes" id="UP000727654">
    <property type="component" value="Unassembled WGS sequence"/>
</dbReference>
<evidence type="ECO:0000256" key="6">
    <source>
        <dbReference type="ARBA" id="ARBA00022989"/>
    </source>
</evidence>
<feature type="transmembrane region" description="Helical" evidence="9">
    <location>
        <begin position="53"/>
        <end position="70"/>
    </location>
</feature>
<dbReference type="InterPro" id="IPR007387">
    <property type="entry name" value="TRAP_DctQ"/>
</dbReference>
<evidence type="ECO:0000256" key="5">
    <source>
        <dbReference type="ARBA" id="ARBA00022692"/>
    </source>
</evidence>
<comment type="subunit">
    <text evidence="9">The complex comprises the extracytoplasmic solute receptor protein and the two transmembrane proteins.</text>
</comment>
<evidence type="ECO:0000256" key="9">
    <source>
        <dbReference type="RuleBase" id="RU369079"/>
    </source>
</evidence>
<feature type="transmembrane region" description="Helical" evidence="9">
    <location>
        <begin position="138"/>
        <end position="158"/>
    </location>
</feature>
<dbReference type="InterPro" id="IPR055348">
    <property type="entry name" value="DctQ"/>
</dbReference>
<evidence type="ECO:0000256" key="1">
    <source>
        <dbReference type="ARBA" id="ARBA00004429"/>
    </source>
</evidence>
<keyword evidence="5 9" id="KW-0812">Transmembrane</keyword>
<comment type="function">
    <text evidence="9">Part of the tripartite ATP-independent periplasmic (TRAP) transport system.</text>
</comment>
<keyword evidence="12" id="KW-1185">Reference proteome</keyword>
<feature type="transmembrane region" description="Helical" evidence="9">
    <location>
        <begin position="91"/>
        <end position="118"/>
    </location>
</feature>
<feature type="transmembrane region" description="Helical" evidence="9">
    <location>
        <begin position="21"/>
        <end position="41"/>
    </location>
</feature>
<keyword evidence="6 9" id="KW-1133">Transmembrane helix</keyword>
<evidence type="ECO:0000313" key="11">
    <source>
        <dbReference type="EMBL" id="CAG9175680.1"/>
    </source>
</evidence>
<comment type="similarity">
    <text evidence="8 9">Belongs to the TRAP transporter small permease family.</text>
</comment>
<evidence type="ECO:0000256" key="3">
    <source>
        <dbReference type="ARBA" id="ARBA00022475"/>
    </source>
</evidence>
<protein>
    <recommendedName>
        <fullName evidence="9">TRAP transporter small permease protein</fullName>
    </recommendedName>
</protein>
<organism evidence="11 12">
    <name type="scientific">Cupriavidus laharis</name>
    <dbReference type="NCBI Taxonomy" id="151654"/>
    <lineage>
        <taxon>Bacteria</taxon>
        <taxon>Pseudomonadati</taxon>
        <taxon>Pseudomonadota</taxon>
        <taxon>Betaproteobacteria</taxon>
        <taxon>Burkholderiales</taxon>
        <taxon>Burkholderiaceae</taxon>
        <taxon>Cupriavidus</taxon>
    </lineage>
</organism>
<feature type="domain" description="Tripartite ATP-independent periplasmic transporters DctQ component" evidence="10">
    <location>
        <begin position="30"/>
        <end position="161"/>
    </location>
</feature>
<dbReference type="RefSeq" id="WP_224080601.1">
    <property type="nucleotide sequence ID" value="NZ_CAJZAI010000006.1"/>
</dbReference>
<evidence type="ECO:0000313" key="12">
    <source>
        <dbReference type="Proteomes" id="UP000727654"/>
    </source>
</evidence>
<dbReference type="Pfam" id="PF04290">
    <property type="entry name" value="DctQ"/>
    <property type="match status" value="1"/>
</dbReference>
<name>A0ABM8X6U3_9BURK</name>
<comment type="caution">
    <text evidence="11">The sequence shown here is derived from an EMBL/GenBank/DDBJ whole genome shotgun (WGS) entry which is preliminary data.</text>
</comment>
<reference evidence="11 12" key="1">
    <citation type="submission" date="2021-08" db="EMBL/GenBank/DDBJ databases">
        <authorList>
            <person name="Peeters C."/>
        </authorList>
    </citation>
    <scope>NUCLEOTIDE SEQUENCE [LARGE SCALE GENOMIC DNA]</scope>
    <source>
        <strain evidence="11 12">LMG 23992</strain>
    </source>
</reference>
<gene>
    <name evidence="11" type="ORF">LMG23992_03019</name>
</gene>
<keyword evidence="4 9" id="KW-0997">Cell inner membrane</keyword>
<dbReference type="PANTHER" id="PTHR35011:SF4">
    <property type="entry name" value="SLL1102 PROTEIN"/>
    <property type="match status" value="1"/>
</dbReference>